<accession>A0ACB1KE90</accession>
<proteinExistence type="predicted"/>
<dbReference type="EMBL" id="CATOBB020000261">
    <property type="protein sequence ID" value="CAM9135687.1"/>
    <property type="molecule type" value="Genomic_DNA"/>
</dbReference>
<reference evidence="1" key="1">
    <citation type="submission" date="2025-03" db="EMBL/GenBank/DDBJ databases">
        <authorList>
            <consortium name="ELIXIR-Norway"/>
            <consortium name="Elixir Norway"/>
        </authorList>
    </citation>
    <scope>NUCLEOTIDE SEQUENCE</scope>
</reference>
<protein>
    <submittedName>
        <fullName evidence="1">Uncharacterized protein</fullName>
    </submittedName>
</protein>
<sequence length="240" mass="26627">MDSCARASDLGKATCMHSPGAGSLLSLVCVVEQGGHRWDDWWLLSTIAESCAFIQIIQTHGGAVDPMFSSRCTHLLCESQLVEDIIEEVKVVVAEEQEKVSVQEQEEAPEEQGQDWGLEGPAPSGGAGVLSALQLVQHLLHLSLEGPKFKVSTRPQNNSNTLTEISVWLEKQPLEVVILAYRNFEGMMEDLHEYLMGCIKNIFWGHAVSPWGRLFMASISLMENLEFVLIHPAWSLEKLT</sequence>
<name>A0ACB1KE90_RANTA</name>
<comment type="caution">
    <text evidence="1">The sequence shown here is derived from an EMBL/GenBank/DDBJ whole genome shotgun (WGS) entry which is preliminary data.</text>
</comment>
<evidence type="ECO:0000313" key="1">
    <source>
        <dbReference type="EMBL" id="CAM9135687.1"/>
    </source>
</evidence>
<dbReference type="Proteomes" id="UP001162501">
    <property type="component" value="Unassembled WGS sequence"/>
</dbReference>
<organism evidence="1 2">
    <name type="scientific">Rangifer tarandus platyrhynchus</name>
    <name type="common">Svalbard reindeer</name>
    <dbReference type="NCBI Taxonomy" id="3082113"/>
    <lineage>
        <taxon>Eukaryota</taxon>
        <taxon>Metazoa</taxon>
        <taxon>Chordata</taxon>
        <taxon>Craniata</taxon>
        <taxon>Vertebrata</taxon>
        <taxon>Euteleostomi</taxon>
        <taxon>Mammalia</taxon>
        <taxon>Eutheria</taxon>
        <taxon>Laurasiatheria</taxon>
        <taxon>Artiodactyla</taxon>
        <taxon>Ruminantia</taxon>
        <taxon>Pecora</taxon>
        <taxon>Cervidae</taxon>
        <taxon>Odocoileinae</taxon>
        <taxon>Rangifer</taxon>
    </lineage>
</organism>
<evidence type="ECO:0000313" key="2">
    <source>
        <dbReference type="Proteomes" id="UP001162501"/>
    </source>
</evidence>
<gene>
    <name evidence="1" type="ORF">MRATA1EN22A_LOCUS28900</name>
</gene>